<dbReference type="PANTHER" id="PTHR21461:SF69">
    <property type="entry name" value="GLYCOSYLTRANSFERASE FAMILY 92 PROTEIN"/>
    <property type="match status" value="1"/>
</dbReference>
<proteinExistence type="predicted"/>
<keyword evidence="3 4" id="KW-1133">Transmembrane helix</keyword>
<dbReference type="Pfam" id="PF13704">
    <property type="entry name" value="Glyco_tranf_2_4"/>
    <property type="match status" value="1"/>
</dbReference>
<dbReference type="HOGENOM" id="CLU_052216_0_0_1"/>
<dbReference type="RefSeq" id="XP_008078120.1">
    <property type="nucleotide sequence ID" value="XM_008079929.1"/>
</dbReference>
<evidence type="ECO:0000313" key="6">
    <source>
        <dbReference type="Proteomes" id="UP000016922"/>
    </source>
</evidence>
<name>S3E9X5_GLAL2</name>
<keyword evidence="2 4" id="KW-0812">Transmembrane</keyword>
<protein>
    <recommendedName>
        <fullName evidence="7">Nucleotide-diphospho-sugar transferase</fullName>
    </recommendedName>
</protein>
<comment type="subcellular location">
    <subcellularLocation>
        <location evidence="1">Membrane</location>
        <topology evidence="1">Single-pass membrane protein</topology>
    </subcellularLocation>
</comment>
<dbReference type="OMA" id="GSHRQMY"/>
<accession>S3E9X5</accession>
<dbReference type="AlphaFoldDB" id="S3E9X5"/>
<evidence type="ECO:0000256" key="3">
    <source>
        <dbReference type="ARBA" id="ARBA00022989"/>
    </source>
</evidence>
<dbReference type="Proteomes" id="UP000016922">
    <property type="component" value="Unassembled WGS sequence"/>
</dbReference>
<dbReference type="EMBL" id="KE145355">
    <property type="protein sequence ID" value="EPE35133.1"/>
    <property type="molecule type" value="Genomic_DNA"/>
</dbReference>
<evidence type="ECO:0000313" key="5">
    <source>
        <dbReference type="EMBL" id="EPE35133.1"/>
    </source>
</evidence>
<evidence type="ECO:0000256" key="1">
    <source>
        <dbReference type="ARBA" id="ARBA00004167"/>
    </source>
</evidence>
<reference evidence="5 6" key="1">
    <citation type="journal article" date="2013" name="BMC Genomics">
        <title>Genomics-driven discovery of the pneumocandin biosynthetic gene cluster in the fungus Glarea lozoyensis.</title>
        <authorList>
            <person name="Chen L."/>
            <person name="Yue Q."/>
            <person name="Zhang X."/>
            <person name="Xiang M."/>
            <person name="Wang C."/>
            <person name="Li S."/>
            <person name="Che Y."/>
            <person name="Ortiz-Lopez F.J."/>
            <person name="Bills G.F."/>
            <person name="Liu X."/>
            <person name="An Z."/>
        </authorList>
    </citation>
    <scope>NUCLEOTIDE SEQUENCE [LARGE SCALE GENOMIC DNA]</scope>
    <source>
        <strain evidence="6">ATCC 20868 / MF5171</strain>
    </source>
</reference>
<dbReference type="GO" id="GO:0016020">
    <property type="term" value="C:membrane"/>
    <property type="evidence" value="ECO:0007669"/>
    <property type="project" value="UniProtKB-SubCell"/>
</dbReference>
<evidence type="ECO:0008006" key="7">
    <source>
        <dbReference type="Google" id="ProtNLM"/>
    </source>
</evidence>
<feature type="transmembrane region" description="Helical" evidence="4">
    <location>
        <begin position="12"/>
        <end position="30"/>
    </location>
</feature>
<gene>
    <name evidence="5" type="ORF">GLAREA_10829</name>
</gene>
<dbReference type="eggNOG" id="ENOG502SAYF">
    <property type="taxonomic scope" value="Eukaryota"/>
</dbReference>
<dbReference type="STRING" id="1116229.S3E9X5"/>
<dbReference type="OrthoDB" id="2526284at2759"/>
<dbReference type="GeneID" id="19469874"/>
<keyword evidence="6" id="KW-1185">Reference proteome</keyword>
<dbReference type="GO" id="GO:0016757">
    <property type="term" value="F:glycosyltransferase activity"/>
    <property type="evidence" value="ECO:0007669"/>
    <property type="project" value="TreeGrafter"/>
</dbReference>
<keyword evidence="4" id="KW-0472">Membrane</keyword>
<evidence type="ECO:0000256" key="2">
    <source>
        <dbReference type="ARBA" id="ARBA00022692"/>
    </source>
</evidence>
<dbReference type="KEGG" id="glz:GLAREA_10829"/>
<dbReference type="GO" id="GO:0005737">
    <property type="term" value="C:cytoplasm"/>
    <property type="evidence" value="ECO:0007669"/>
    <property type="project" value="TreeGrafter"/>
</dbReference>
<sequence>MIASLSRFPLRALLVLLPFFLGWIVYLTFWDSPFYIHEHETAINYSGLHAIPGSNVYPPTPSIPGDDEEYVAICFTAKNESLNLPELFTHYYYHVGIRRFYIMDDGSTPPLSTYSYPIPSEHITFTYITAEQHHEHNNQLFLNDECERLYGDKHTWMAHFDCDEYLEVVRRNETLVSILKDLSLDPRVGQLGINWQVHNSNNREVRQKSIRKGYTSCIDDDPASNGEQSRNRHVKSIVRTDRFLDSSHGPDHPHTFRMKNDSIAVGEDGREWSTGLELAGYPSPWRWPPTRNRLTLHHYNIKSREEYEEKMLRSQHIEAGKTTWQFFDDENAVPRWECKEMAAYDP</sequence>
<organism evidence="5 6">
    <name type="scientific">Glarea lozoyensis (strain ATCC 20868 / MF5171)</name>
    <dbReference type="NCBI Taxonomy" id="1116229"/>
    <lineage>
        <taxon>Eukaryota</taxon>
        <taxon>Fungi</taxon>
        <taxon>Dikarya</taxon>
        <taxon>Ascomycota</taxon>
        <taxon>Pezizomycotina</taxon>
        <taxon>Leotiomycetes</taxon>
        <taxon>Helotiales</taxon>
        <taxon>Helotiaceae</taxon>
        <taxon>Glarea</taxon>
    </lineage>
</organism>
<dbReference type="PANTHER" id="PTHR21461">
    <property type="entry name" value="GLYCOSYLTRANSFERASE FAMILY 92 PROTEIN"/>
    <property type="match status" value="1"/>
</dbReference>
<evidence type="ECO:0000256" key="4">
    <source>
        <dbReference type="SAM" id="Phobius"/>
    </source>
</evidence>